<comment type="pathway">
    <text evidence="1">Carbohydrate degradation; pentose phosphate pathway.</text>
</comment>
<evidence type="ECO:0000259" key="2">
    <source>
        <dbReference type="Pfam" id="PF01182"/>
    </source>
</evidence>
<evidence type="ECO:0000313" key="3">
    <source>
        <dbReference type="EMBL" id="KAI5410130.1"/>
    </source>
</evidence>
<dbReference type="InterPro" id="IPR006148">
    <property type="entry name" value="Glc/Gal-6P_isomerase"/>
</dbReference>
<dbReference type="SUPFAM" id="SSF100950">
    <property type="entry name" value="NagB/RpiA/CoA transferase-like"/>
    <property type="match status" value="1"/>
</dbReference>
<gene>
    <name evidence="3" type="ORF">KIW84_055568</name>
</gene>
<name>A0A9D4WYZ9_PEA</name>
<keyword evidence="4" id="KW-1185">Reference proteome</keyword>
<proteinExistence type="predicted"/>
<dbReference type="Gene3D" id="3.40.50.1360">
    <property type="match status" value="1"/>
</dbReference>
<organism evidence="3 4">
    <name type="scientific">Pisum sativum</name>
    <name type="common">Garden pea</name>
    <name type="synonym">Lathyrus oleraceus</name>
    <dbReference type="NCBI Taxonomy" id="3888"/>
    <lineage>
        <taxon>Eukaryota</taxon>
        <taxon>Viridiplantae</taxon>
        <taxon>Streptophyta</taxon>
        <taxon>Embryophyta</taxon>
        <taxon>Tracheophyta</taxon>
        <taxon>Spermatophyta</taxon>
        <taxon>Magnoliopsida</taxon>
        <taxon>eudicotyledons</taxon>
        <taxon>Gunneridae</taxon>
        <taxon>Pentapetalae</taxon>
        <taxon>rosids</taxon>
        <taxon>fabids</taxon>
        <taxon>Fabales</taxon>
        <taxon>Fabaceae</taxon>
        <taxon>Papilionoideae</taxon>
        <taxon>50 kb inversion clade</taxon>
        <taxon>NPAAA clade</taxon>
        <taxon>Hologalegina</taxon>
        <taxon>IRL clade</taxon>
        <taxon>Fabeae</taxon>
        <taxon>Lathyrus</taxon>
    </lineage>
</organism>
<dbReference type="Pfam" id="PF01182">
    <property type="entry name" value="Glucosamine_iso"/>
    <property type="match status" value="1"/>
</dbReference>
<evidence type="ECO:0000313" key="4">
    <source>
        <dbReference type="Proteomes" id="UP001058974"/>
    </source>
</evidence>
<feature type="domain" description="Glucosamine/galactosamine-6-phosphate isomerase" evidence="2">
    <location>
        <begin position="10"/>
        <end position="94"/>
    </location>
</feature>
<dbReference type="GO" id="GO:0005975">
    <property type="term" value="P:carbohydrate metabolic process"/>
    <property type="evidence" value="ECO:0007669"/>
    <property type="project" value="InterPro"/>
</dbReference>
<dbReference type="EMBL" id="JAMSHJ010000005">
    <property type="protein sequence ID" value="KAI5410130.1"/>
    <property type="molecule type" value="Genomic_DNA"/>
</dbReference>
<dbReference type="InterPro" id="IPR037171">
    <property type="entry name" value="NagB/RpiA_transferase-like"/>
</dbReference>
<evidence type="ECO:0000256" key="1">
    <source>
        <dbReference type="ARBA" id="ARBA00004959"/>
    </source>
</evidence>
<dbReference type="Proteomes" id="UP001058974">
    <property type="component" value="Chromosome 5"/>
</dbReference>
<accession>A0A9D4WYZ9</accession>
<dbReference type="InterPro" id="IPR039104">
    <property type="entry name" value="6PGL"/>
</dbReference>
<dbReference type="PANTHER" id="PTHR11054:SF22">
    <property type="entry name" value="6-PHOSPHOGLUCONOLACTONASE 3, CHLOROPLASTIC"/>
    <property type="match status" value="1"/>
</dbReference>
<reference evidence="3 4" key="1">
    <citation type="journal article" date="2022" name="Nat. Genet.">
        <title>Improved pea reference genome and pan-genome highlight genomic features and evolutionary characteristics.</title>
        <authorList>
            <person name="Yang T."/>
            <person name="Liu R."/>
            <person name="Luo Y."/>
            <person name="Hu S."/>
            <person name="Wang D."/>
            <person name="Wang C."/>
            <person name="Pandey M.K."/>
            <person name="Ge S."/>
            <person name="Xu Q."/>
            <person name="Li N."/>
            <person name="Li G."/>
            <person name="Huang Y."/>
            <person name="Saxena R.K."/>
            <person name="Ji Y."/>
            <person name="Li M."/>
            <person name="Yan X."/>
            <person name="He Y."/>
            <person name="Liu Y."/>
            <person name="Wang X."/>
            <person name="Xiang C."/>
            <person name="Varshney R.K."/>
            <person name="Ding H."/>
            <person name="Gao S."/>
            <person name="Zong X."/>
        </authorList>
    </citation>
    <scope>NUCLEOTIDE SEQUENCE [LARGE SCALE GENOMIC DNA]</scope>
    <source>
        <strain evidence="3 4">cv. Zhongwan 6</strain>
    </source>
</reference>
<sequence length="159" mass="17842">MAVKVEVFEKEALVVSLAKYVADLSNKFTQQRGAFTVCLSGGSLINYLRKLSESPYVGSIEWGKWHVFWVDERVVQKDHEDSNYKLAFDGFLSKGYLEIFVCTSSAEFSMLCSDVKVIGYGLPLRMTFAIEGSVELLLQVHRLHQFCNQFLAPGSGLVS</sequence>
<comment type="caution">
    <text evidence="3">The sequence shown here is derived from an EMBL/GenBank/DDBJ whole genome shotgun (WGS) entry which is preliminary data.</text>
</comment>
<protein>
    <recommendedName>
        <fullName evidence="2">Glucosamine/galactosamine-6-phosphate isomerase domain-containing protein</fullName>
    </recommendedName>
</protein>
<dbReference type="Gramene" id="Psat05G0556800-T1">
    <property type="protein sequence ID" value="KAI5410130.1"/>
    <property type="gene ID" value="KIW84_055568"/>
</dbReference>
<dbReference type="PANTHER" id="PTHR11054">
    <property type="entry name" value="6-PHOSPHOGLUCONOLACTONASE"/>
    <property type="match status" value="1"/>
</dbReference>
<dbReference type="AlphaFoldDB" id="A0A9D4WYZ9"/>